<keyword evidence="2" id="KW-1185">Reference proteome</keyword>
<evidence type="ECO:0000313" key="1">
    <source>
        <dbReference type="EMBL" id="KAF2459409.1"/>
    </source>
</evidence>
<sequence>MDPRSLPYPYILTCESFHHLSNSNKAVRLVSEGGPVSCVPGVRVQDPVPLVPMELDHSIEAHNLADGTDGVRSAETHVPMPEQPARGAAALATCGYINCSATGQRHETVTQGWTSREAGQRDCGGPGSAAAPSGRIDGGWAPAAHSRRPALAVFAFAVSRDWRSCRPPHRLIKAAQVLAAELYLPLLLSPPSFLPSFLLPHHNQTPAALFLPT</sequence>
<name>A0A6A6P6A9_9PEZI</name>
<protein>
    <submittedName>
        <fullName evidence="1">Uncharacterized protein</fullName>
    </submittedName>
</protein>
<dbReference type="AlphaFoldDB" id="A0A6A6P6A9"/>
<gene>
    <name evidence="1" type="ORF">BDY21DRAFT_190103</name>
</gene>
<evidence type="ECO:0000313" key="2">
    <source>
        <dbReference type="Proteomes" id="UP000799766"/>
    </source>
</evidence>
<dbReference type="EMBL" id="MU001675">
    <property type="protein sequence ID" value="KAF2459409.1"/>
    <property type="molecule type" value="Genomic_DNA"/>
</dbReference>
<dbReference type="Proteomes" id="UP000799766">
    <property type="component" value="Unassembled WGS sequence"/>
</dbReference>
<accession>A0A6A6P6A9</accession>
<reference evidence="1" key="1">
    <citation type="journal article" date="2020" name="Stud. Mycol.">
        <title>101 Dothideomycetes genomes: a test case for predicting lifestyles and emergence of pathogens.</title>
        <authorList>
            <person name="Haridas S."/>
            <person name="Albert R."/>
            <person name="Binder M."/>
            <person name="Bloem J."/>
            <person name="Labutti K."/>
            <person name="Salamov A."/>
            <person name="Andreopoulos B."/>
            <person name="Baker S."/>
            <person name="Barry K."/>
            <person name="Bills G."/>
            <person name="Bluhm B."/>
            <person name="Cannon C."/>
            <person name="Castanera R."/>
            <person name="Culley D."/>
            <person name="Daum C."/>
            <person name="Ezra D."/>
            <person name="Gonzalez J."/>
            <person name="Henrissat B."/>
            <person name="Kuo A."/>
            <person name="Liang C."/>
            <person name="Lipzen A."/>
            <person name="Lutzoni F."/>
            <person name="Magnuson J."/>
            <person name="Mondo S."/>
            <person name="Nolan M."/>
            <person name="Ohm R."/>
            <person name="Pangilinan J."/>
            <person name="Park H.-J."/>
            <person name="Ramirez L."/>
            <person name="Alfaro M."/>
            <person name="Sun H."/>
            <person name="Tritt A."/>
            <person name="Yoshinaga Y."/>
            <person name="Zwiers L.-H."/>
            <person name="Turgeon B."/>
            <person name="Goodwin S."/>
            <person name="Spatafora J."/>
            <person name="Crous P."/>
            <person name="Grigoriev I."/>
        </authorList>
    </citation>
    <scope>NUCLEOTIDE SEQUENCE</scope>
    <source>
        <strain evidence="1">ATCC 16933</strain>
    </source>
</reference>
<proteinExistence type="predicted"/>
<organism evidence="1 2">
    <name type="scientific">Lineolata rhizophorae</name>
    <dbReference type="NCBI Taxonomy" id="578093"/>
    <lineage>
        <taxon>Eukaryota</taxon>
        <taxon>Fungi</taxon>
        <taxon>Dikarya</taxon>
        <taxon>Ascomycota</taxon>
        <taxon>Pezizomycotina</taxon>
        <taxon>Dothideomycetes</taxon>
        <taxon>Dothideomycetes incertae sedis</taxon>
        <taxon>Lineolatales</taxon>
        <taxon>Lineolataceae</taxon>
        <taxon>Lineolata</taxon>
    </lineage>
</organism>